<evidence type="ECO:0000256" key="3">
    <source>
        <dbReference type="ARBA" id="ARBA00074730"/>
    </source>
</evidence>
<keyword evidence="2" id="KW-0539">Nucleus</keyword>
<name>A0A4Y2JNY3_ARAVE</name>
<evidence type="ECO:0000256" key="4">
    <source>
        <dbReference type="ARBA" id="ARBA00079764"/>
    </source>
</evidence>
<dbReference type="InterPro" id="IPR051387">
    <property type="entry name" value="BAF"/>
</dbReference>
<dbReference type="AlphaFoldDB" id="A0A4Y2JNY3"/>
<evidence type="ECO:0000313" key="6">
    <source>
        <dbReference type="Proteomes" id="UP000499080"/>
    </source>
</evidence>
<comment type="caution">
    <text evidence="5">The sequence shown here is derived from an EMBL/GenBank/DDBJ whole genome shotgun (WGS) entry which is preliminary data.</text>
</comment>
<organism evidence="5 6">
    <name type="scientific">Araneus ventricosus</name>
    <name type="common">Orbweaver spider</name>
    <name type="synonym">Epeira ventricosa</name>
    <dbReference type="NCBI Taxonomy" id="182803"/>
    <lineage>
        <taxon>Eukaryota</taxon>
        <taxon>Metazoa</taxon>
        <taxon>Ecdysozoa</taxon>
        <taxon>Arthropoda</taxon>
        <taxon>Chelicerata</taxon>
        <taxon>Arachnida</taxon>
        <taxon>Araneae</taxon>
        <taxon>Araneomorphae</taxon>
        <taxon>Entelegynae</taxon>
        <taxon>Araneoidea</taxon>
        <taxon>Araneidae</taxon>
        <taxon>Araneus</taxon>
    </lineage>
</organism>
<dbReference type="SUPFAM" id="SSF47798">
    <property type="entry name" value="Barrier-to-autointegration factor, BAF"/>
    <property type="match status" value="1"/>
</dbReference>
<dbReference type="Pfam" id="PF02961">
    <property type="entry name" value="SAM_BAF"/>
    <property type="match status" value="1"/>
</dbReference>
<dbReference type="FunFam" id="1.10.150.40:FF:000002">
    <property type="entry name" value="Barrier to autointegration factor 2"/>
    <property type="match status" value="1"/>
</dbReference>
<dbReference type="Proteomes" id="UP000499080">
    <property type="component" value="Unassembled WGS sequence"/>
</dbReference>
<sequence length="90" mass="10244">MPKVSQKYLDFMNSPIGDKDIDSIPGINEAMSKKLAAQGYDKAWVLLGQFLVLKKNKNSFLVWMKEFCGATNYGASLCYQCLSEWCDMYI</sequence>
<comment type="subcellular location">
    <subcellularLocation>
        <location evidence="1">Nucleus</location>
    </subcellularLocation>
</comment>
<evidence type="ECO:0000256" key="1">
    <source>
        <dbReference type="ARBA" id="ARBA00004123"/>
    </source>
</evidence>
<gene>
    <name evidence="5" type="primary">BANF1_1</name>
    <name evidence="5" type="ORF">AVEN_184534_1</name>
</gene>
<proteinExistence type="predicted"/>
<dbReference type="GO" id="GO:0003677">
    <property type="term" value="F:DNA binding"/>
    <property type="evidence" value="ECO:0007669"/>
    <property type="project" value="InterPro"/>
</dbReference>
<dbReference type="InterPro" id="IPR004122">
    <property type="entry name" value="BAF_prot"/>
</dbReference>
<dbReference type="GO" id="GO:0005634">
    <property type="term" value="C:nucleus"/>
    <property type="evidence" value="ECO:0007669"/>
    <property type="project" value="UniProtKB-SubCell"/>
</dbReference>
<dbReference type="Gene3D" id="1.10.150.40">
    <property type="entry name" value="Barrier-to-autointegration factor, BAF"/>
    <property type="match status" value="1"/>
</dbReference>
<dbReference type="InterPro" id="IPR036617">
    <property type="entry name" value="BAF_sf"/>
</dbReference>
<dbReference type="SMART" id="SM01023">
    <property type="entry name" value="BAF"/>
    <property type="match status" value="1"/>
</dbReference>
<dbReference type="PANTHER" id="PTHR47507:SF6">
    <property type="entry name" value="BARRIER-TO-AUTOINTEGRATION FACTOR"/>
    <property type="match status" value="1"/>
</dbReference>
<dbReference type="PANTHER" id="PTHR47507">
    <property type="entry name" value="BARRIER TO AUTOINTEGRATION FACTOR 2"/>
    <property type="match status" value="1"/>
</dbReference>
<evidence type="ECO:0000256" key="2">
    <source>
        <dbReference type="ARBA" id="ARBA00023242"/>
    </source>
</evidence>
<dbReference type="OrthoDB" id="9997163at2759"/>
<accession>A0A4Y2JNY3</accession>
<dbReference type="GO" id="GO:0000793">
    <property type="term" value="C:condensed chromosome"/>
    <property type="evidence" value="ECO:0007669"/>
    <property type="project" value="TreeGrafter"/>
</dbReference>
<dbReference type="GO" id="GO:0051276">
    <property type="term" value="P:chromosome organization"/>
    <property type="evidence" value="ECO:0007669"/>
    <property type="project" value="TreeGrafter"/>
</dbReference>
<protein>
    <recommendedName>
        <fullName evidence="3">Barrier-to-autointegration factor-like protein</fullName>
    </recommendedName>
    <alternativeName>
        <fullName evidence="4">Barrier-to-autointegration factor 2</fullName>
    </alternativeName>
</protein>
<keyword evidence="6" id="KW-1185">Reference proteome</keyword>
<evidence type="ECO:0000313" key="5">
    <source>
        <dbReference type="EMBL" id="GBM91198.1"/>
    </source>
</evidence>
<reference evidence="5 6" key="1">
    <citation type="journal article" date="2019" name="Sci. Rep.">
        <title>Orb-weaving spider Araneus ventricosus genome elucidates the spidroin gene catalogue.</title>
        <authorList>
            <person name="Kono N."/>
            <person name="Nakamura H."/>
            <person name="Ohtoshi R."/>
            <person name="Moran D.A.P."/>
            <person name="Shinohara A."/>
            <person name="Yoshida Y."/>
            <person name="Fujiwara M."/>
            <person name="Mori M."/>
            <person name="Tomita M."/>
            <person name="Arakawa K."/>
        </authorList>
    </citation>
    <scope>NUCLEOTIDE SEQUENCE [LARGE SCALE GENOMIC DNA]</scope>
</reference>
<dbReference type="EMBL" id="BGPR01003682">
    <property type="protein sequence ID" value="GBM91198.1"/>
    <property type="molecule type" value="Genomic_DNA"/>
</dbReference>